<proteinExistence type="predicted"/>
<feature type="transmembrane region" description="Helical" evidence="3">
    <location>
        <begin position="679"/>
        <end position="697"/>
    </location>
</feature>
<evidence type="ECO:0000256" key="1">
    <source>
        <dbReference type="ARBA" id="ARBA00022729"/>
    </source>
</evidence>
<evidence type="ECO:0000256" key="3">
    <source>
        <dbReference type="SAM" id="Phobius"/>
    </source>
</evidence>
<keyword evidence="3" id="KW-0812">Transmembrane</keyword>
<dbReference type="PROSITE" id="PS51257">
    <property type="entry name" value="PROKAR_LIPOPROTEIN"/>
    <property type="match status" value="1"/>
</dbReference>
<comment type="caution">
    <text evidence="5">The sequence shown here is derived from an EMBL/GenBank/DDBJ whole genome shotgun (WGS) entry which is preliminary data.</text>
</comment>
<dbReference type="GO" id="GO:0008237">
    <property type="term" value="F:metallopeptidase activity"/>
    <property type="evidence" value="ECO:0007669"/>
    <property type="project" value="InterPro"/>
</dbReference>
<organism evidence="5 6">
    <name type="scientific">Bifidobacterium aerophilum</name>
    <dbReference type="NCBI Taxonomy" id="1798155"/>
    <lineage>
        <taxon>Bacteria</taxon>
        <taxon>Bacillati</taxon>
        <taxon>Actinomycetota</taxon>
        <taxon>Actinomycetes</taxon>
        <taxon>Bifidobacteriales</taxon>
        <taxon>Bifidobacteriaceae</taxon>
        <taxon>Bifidobacterium</taxon>
    </lineage>
</organism>
<dbReference type="EMBL" id="WHZW01000015">
    <property type="protein sequence ID" value="NEG89920.1"/>
    <property type="molecule type" value="Genomic_DNA"/>
</dbReference>
<evidence type="ECO:0000256" key="2">
    <source>
        <dbReference type="SAM" id="MobiDB-lite"/>
    </source>
</evidence>
<dbReference type="AlphaFoldDB" id="A0A6N9Z685"/>
<reference evidence="5 6" key="1">
    <citation type="submission" date="2019-10" db="EMBL/GenBank/DDBJ databases">
        <title>Bifidobacterium from non-human primates.</title>
        <authorList>
            <person name="Modesto M."/>
        </authorList>
    </citation>
    <scope>NUCLEOTIDE SEQUENCE [LARGE SCALE GENOMIC DNA]</scope>
    <source>
        <strain evidence="5 6">TRE17</strain>
    </source>
</reference>
<evidence type="ECO:0000256" key="4">
    <source>
        <dbReference type="SAM" id="SignalP"/>
    </source>
</evidence>
<dbReference type="InterPro" id="IPR014755">
    <property type="entry name" value="Cu-Rt/internalin_Ig-like"/>
</dbReference>
<dbReference type="Proteomes" id="UP000469194">
    <property type="component" value="Unassembled WGS sequence"/>
</dbReference>
<keyword evidence="6" id="KW-1185">Reference proteome</keyword>
<dbReference type="SUPFAM" id="SSF55486">
    <property type="entry name" value="Metalloproteases ('zincins'), catalytic domain"/>
    <property type="match status" value="1"/>
</dbReference>
<name>A0A6N9Z685_9BIFI</name>
<evidence type="ECO:0000313" key="6">
    <source>
        <dbReference type="Proteomes" id="UP000469194"/>
    </source>
</evidence>
<sequence length="701" mass="74900">MKPGFATRLARAATGALAALACCVALPTFTANAQNAEGPTYQAAADGTVPAQSTDGPQVTKVRLLKEGTFLEVHWNEYVDETQAVNVDNFTLTNGGKTVTLRPKANDGVTDTYYFDKDNKEVAAESGKLMQYLDPSIHMSNIAYSGTIDPTKPITLTIKGSAIKDNAGKAAQNATYTNVPVTSYYTKTITTKAGIVVKSDDGVSDKALQKTAELVDAELNDGDDNGIAQEMVKQGNSVAVYGDHEIPQMIPEQRYLFDKTMYAAEGYGGYLGDGFVSSISEKNVLRTTGDPDPAKNTAYTDESVLIHEFGHAIKLGGLDQMPDQTLANTFYKAYAHAKETGLWANTYAYQNSDEFFATMATIWFNVMSESYYGDYDGTRSPINTRDELKAYDPQTYEALSQIFPATTLPSPWESTPNKYGLDLAKTQPPVHDAAAATNPDLKNDLFQIFSDHSADRGDVYYLERLTSAPGGGELDLATVWGAANDLDNSLDSWNVVKVSDDTYAFASAVTDSQPQQRGLTANADGTVTVAGHAFDASDPAQQWHWYVNESSSDPYDGYLVNVKYGKALTPDGNPFNGNLLVIRDIDSHTLAWSLRDLTQSITANNREGLFVVPTAKMPTTNPGQDGSNEGDGSHDNAGQGGSDKGNAGKPSAGKPTSGKGGATAAADGKIADTGATVNTAFAMMSLLLAAGVGLALTRQLH</sequence>
<evidence type="ECO:0000313" key="5">
    <source>
        <dbReference type="EMBL" id="NEG89920.1"/>
    </source>
</evidence>
<feature type="chain" id="PRO_5026696378" evidence="4">
    <location>
        <begin position="34"/>
        <end position="701"/>
    </location>
</feature>
<feature type="compositionally biased region" description="Low complexity" evidence="2">
    <location>
        <begin position="648"/>
        <end position="666"/>
    </location>
</feature>
<keyword evidence="1 4" id="KW-0732">Signal</keyword>
<feature type="region of interest" description="Disordered" evidence="2">
    <location>
        <begin position="612"/>
        <end position="666"/>
    </location>
</feature>
<feature type="signal peptide" evidence="4">
    <location>
        <begin position="1"/>
        <end position="33"/>
    </location>
</feature>
<dbReference type="InterPro" id="IPR024079">
    <property type="entry name" value="MetalloPept_cat_dom_sf"/>
</dbReference>
<dbReference type="Gene3D" id="3.40.390.10">
    <property type="entry name" value="Collagenase (Catalytic Domain)"/>
    <property type="match status" value="1"/>
</dbReference>
<gene>
    <name evidence="5" type="ORF">GFD25_07985</name>
</gene>
<keyword evidence="3" id="KW-1133">Transmembrane helix</keyword>
<feature type="compositionally biased region" description="Polar residues" evidence="2">
    <location>
        <begin position="617"/>
        <end position="627"/>
    </location>
</feature>
<dbReference type="Gene3D" id="2.60.40.1220">
    <property type="match status" value="1"/>
</dbReference>
<protein>
    <submittedName>
        <fullName evidence="5">Uncharacterized protein</fullName>
    </submittedName>
</protein>
<dbReference type="RefSeq" id="WP_163231672.1">
    <property type="nucleotide sequence ID" value="NZ_WHZW01000015.1"/>
</dbReference>
<accession>A0A6N9Z685</accession>
<keyword evidence="3" id="KW-0472">Membrane</keyword>